<keyword evidence="12" id="KW-0472">Membrane</keyword>
<dbReference type="EMBL" id="JAAGPU010000020">
    <property type="protein sequence ID" value="NEU05447.1"/>
    <property type="molecule type" value="Genomic_DNA"/>
</dbReference>
<feature type="binding site" evidence="11">
    <location>
        <position position="173"/>
    </location>
    <ligand>
        <name>Mg(2+)</name>
        <dbReference type="ChEBI" id="CHEBI:18420"/>
    </ligand>
</feature>
<evidence type="ECO:0000256" key="5">
    <source>
        <dbReference type="ARBA" id="ARBA00022723"/>
    </source>
</evidence>
<comment type="catalytic activity">
    <reaction evidence="9 10 12">
        <text>L-threonyl-[protein] + FAD = FMN-L-threonyl-[protein] + AMP + H(+)</text>
        <dbReference type="Rhea" id="RHEA:36847"/>
        <dbReference type="Rhea" id="RHEA-COMP:11060"/>
        <dbReference type="Rhea" id="RHEA-COMP:11061"/>
        <dbReference type="ChEBI" id="CHEBI:15378"/>
        <dbReference type="ChEBI" id="CHEBI:30013"/>
        <dbReference type="ChEBI" id="CHEBI:57692"/>
        <dbReference type="ChEBI" id="CHEBI:74257"/>
        <dbReference type="ChEBI" id="CHEBI:456215"/>
        <dbReference type="EC" id="2.7.1.180"/>
    </reaction>
</comment>
<proteinExistence type="inferred from homology"/>
<keyword evidence="14" id="KW-1185">Reference proteome</keyword>
<keyword evidence="3 10" id="KW-0285">Flavoprotein</keyword>
<dbReference type="GO" id="GO:0016740">
    <property type="term" value="F:transferase activity"/>
    <property type="evidence" value="ECO:0007669"/>
    <property type="project" value="UniProtKB-UniRule"/>
</dbReference>
<protein>
    <recommendedName>
        <fullName evidence="2 10">FAD:protein FMN transferase</fullName>
        <ecNumber evidence="1 10">2.7.1.180</ecNumber>
    </recommendedName>
    <alternativeName>
        <fullName evidence="8 10">Flavin transferase</fullName>
    </alternativeName>
</protein>
<keyword evidence="12" id="KW-0449">Lipoprotein</keyword>
<keyword evidence="12" id="KW-1003">Cell membrane</keyword>
<keyword evidence="6 10" id="KW-0274">FAD</keyword>
<reference evidence="13 14" key="1">
    <citation type="submission" date="2020-02" db="EMBL/GenBank/DDBJ databases">
        <title>Genome assembly of a novel Clostridium senegalense strain.</title>
        <authorList>
            <person name="Gupta T.B."/>
            <person name="Jauregui R."/>
            <person name="Maclean P."/>
            <person name="Nawarathana A."/>
            <person name="Brightwell G."/>
        </authorList>
    </citation>
    <scope>NUCLEOTIDE SEQUENCE [LARGE SCALE GENOMIC DNA]</scope>
    <source>
        <strain evidence="13 14">AGRFS4</strain>
    </source>
</reference>
<evidence type="ECO:0000256" key="3">
    <source>
        <dbReference type="ARBA" id="ARBA00022630"/>
    </source>
</evidence>
<evidence type="ECO:0000256" key="10">
    <source>
        <dbReference type="PIRNR" id="PIRNR006268"/>
    </source>
</evidence>
<evidence type="ECO:0000256" key="4">
    <source>
        <dbReference type="ARBA" id="ARBA00022679"/>
    </source>
</evidence>
<evidence type="ECO:0000256" key="9">
    <source>
        <dbReference type="ARBA" id="ARBA00048540"/>
    </source>
</evidence>
<dbReference type="SUPFAM" id="SSF143631">
    <property type="entry name" value="ApbE-like"/>
    <property type="match status" value="1"/>
</dbReference>
<evidence type="ECO:0000313" key="14">
    <source>
        <dbReference type="Proteomes" id="UP000481872"/>
    </source>
</evidence>
<comment type="cofactor">
    <cofactor evidence="11">
        <name>Mg(2+)</name>
        <dbReference type="ChEBI" id="CHEBI:18420"/>
    </cofactor>
    <cofactor evidence="11">
        <name>Mn(2+)</name>
        <dbReference type="ChEBI" id="CHEBI:29035"/>
    </cofactor>
    <text evidence="11">Magnesium. Can also use manganese.</text>
</comment>
<feature type="signal peptide" evidence="12">
    <location>
        <begin position="1"/>
        <end position="20"/>
    </location>
</feature>
<organism evidence="13 14">
    <name type="scientific">Clostridium senegalense</name>
    <dbReference type="NCBI Taxonomy" id="1465809"/>
    <lineage>
        <taxon>Bacteria</taxon>
        <taxon>Bacillati</taxon>
        <taxon>Bacillota</taxon>
        <taxon>Clostridia</taxon>
        <taxon>Eubacteriales</taxon>
        <taxon>Clostridiaceae</taxon>
        <taxon>Clostridium</taxon>
    </lineage>
</organism>
<dbReference type="Gene3D" id="3.10.520.10">
    <property type="entry name" value="ApbE-like domains"/>
    <property type="match status" value="1"/>
</dbReference>
<dbReference type="PIRSF" id="PIRSF006268">
    <property type="entry name" value="ApbE"/>
    <property type="match status" value="1"/>
</dbReference>
<keyword evidence="4 10" id="KW-0808">Transferase</keyword>
<evidence type="ECO:0000256" key="12">
    <source>
        <dbReference type="RuleBase" id="RU363002"/>
    </source>
</evidence>
<comment type="function">
    <text evidence="12">Flavin transferase that catalyzes the transfer of the FMN moiety of FAD and its covalent binding to the hydroxyl group of a threonine residue in a target flavoprotein.</text>
</comment>
<comment type="subcellular location">
    <subcellularLocation>
        <location evidence="12">Cell inner membrane</location>
        <topology evidence="12">Lipid-anchor</topology>
        <orientation evidence="12">Periplasmic side</orientation>
    </subcellularLocation>
</comment>
<feature type="binding site" evidence="11">
    <location>
        <position position="286"/>
    </location>
    <ligand>
        <name>Mg(2+)</name>
        <dbReference type="ChEBI" id="CHEBI:18420"/>
    </ligand>
</feature>
<evidence type="ECO:0000256" key="1">
    <source>
        <dbReference type="ARBA" id="ARBA00011955"/>
    </source>
</evidence>
<comment type="similarity">
    <text evidence="10 12">Belongs to the ApbE family.</text>
</comment>
<keyword evidence="7 10" id="KW-0460">Magnesium</keyword>
<dbReference type="GO" id="GO:0046872">
    <property type="term" value="F:metal ion binding"/>
    <property type="evidence" value="ECO:0007669"/>
    <property type="project" value="UniProtKB-UniRule"/>
</dbReference>
<dbReference type="Pfam" id="PF02424">
    <property type="entry name" value="ApbE"/>
    <property type="match status" value="1"/>
</dbReference>
<sequence length="342" mass="37635">MNKLKKYSFTFVILSILFLAGCSKTPSEPLSRTELIMGTVCTVQIFDSKDSTILDECFNKLTDLENLVSINKENTELDKVNAMSGKSAVSVSDDTYNIIKGGINYSSLSDGNFDITIGPIVKLWGIGTDSARVPSDAEINEKKSLINYKDVILDDSNKTIFLKNPNMIIDLGGIAKGYAADVLTDILKKHNVNSAMINLGGNLYILGNKEDGNKWRIGIQDPNESNSTVGNLLVNDKSIVTSGVYERFFEENGKKYHHILNPKTGYPYENDLLGVTIISDKSVDGDALSTTTFALGCDEGLKFINSLENIDAIFITKDNEIYLSDGLKDNFNVTNANYKLKN</sequence>
<dbReference type="Proteomes" id="UP000481872">
    <property type="component" value="Unassembled WGS sequence"/>
</dbReference>
<evidence type="ECO:0000256" key="6">
    <source>
        <dbReference type="ARBA" id="ARBA00022827"/>
    </source>
</evidence>
<evidence type="ECO:0000256" key="8">
    <source>
        <dbReference type="ARBA" id="ARBA00031306"/>
    </source>
</evidence>
<keyword evidence="12" id="KW-0997">Cell inner membrane</keyword>
<feature type="chain" id="PRO_5039754959" description="FAD:protein FMN transferase" evidence="12">
    <location>
        <begin position="21"/>
        <end position="342"/>
    </location>
</feature>
<accession>A0A6M0H4K4</accession>
<dbReference type="InterPro" id="IPR003374">
    <property type="entry name" value="ApbE-like_sf"/>
</dbReference>
<keyword evidence="5 10" id="KW-0479">Metal-binding</keyword>
<gene>
    <name evidence="13" type="ORF">G3M99_11380</name>
</gene>
<evidence type="ECO:0000256" key="7">
    <source>
        <dbReference type="ARBA" id="ARBA00022842"/>
    </source>
</evidence>
<name>A0A6M0H4K4_9CLOT</name>
<keyword evidence="12" id="KW-0732">Signal</keyword>
<comment type="caution">
    <text evidence="13">The sequence shown here is derived from an EMBL/GenBank/DDBJ whole genome shotgun (WGS) entry which is preliminary data.</text>
</comment>
<dbReference type="AlphaFoldDB" id="A0A6M0H4K4"/>
<dbReference type="PANTHER" id="PTHR30040">
    <property type="entry name" value="THIAMINE BIOSYNTHESIS LIPOPROTEIN APBE"/>
    <property type="match status" value="1"/>
</dbReference>
<feature type="binding site" evidence="11">
    <location>
        <position position="290"/>
    </location>
    <ligand>
        <name>Mg(2+)</name>
        <dbReference type="ChEBI" id="CHEBI:18420"/>
    </ligand>
</feature>
<dbReference type="PROSITE" id="PS51257">
    <property type="entry name" value="PROKAR_LIPOPROTEIN"/>
    <property type="match status" value="1"/>
</dbReference>
<dbReference type="RefSeq" id="WP_199870239.1">
    <property type="nucleotide sequence ID" value="NZ_JAAGPU010000020.1"/>
</dbReference>
<evidence type="ECO:0000256" key="2">
    <source>
        <dbReference type="ARBA" id="ARBA00016337"/>
    </source>
</evidence>
<dbReference type="EC" id="2.7.1.180" evidence="1 10"/>
<dbReference type="GO" id="GO:0005886">
    <property type="term" value="C:plasma membrane"/>
    <property type="evidence" value="ECO:0007669"/>
    <property type="project" value="UniProtKB-SubCell"/>
</dbReference>
<dbReference type="PANTHER" id="PTHR30040:SF2">
    <property type="entry name" value="FAD:PROTEIN FMN TRANSFERASE"/>
    <property type="match status" value="1"/>
</dbReference>
<evidence type="ECO:0000313" key="13">
    <source>
        <dbReference type="EMBL" id="NEU05447.1"/>
    </source>
</evidence>
<evidence type="ECO:0000256" key="11">
    <source>
        <dbReference type="PIRSR" id="PIRSR006268-2"/>
    </source>
</evidence>
<dbReference type="InterPro" id="IPR024932">
    <property type="entry name" value="ApbE"/>
</dbReference>